<accession>A0A9X2G8U2</accession>
<proteinExistence type="predicted"/>
<dbReference type="Proteomes" id="UP001139493">
    <property type="component" value="Unassembled WGS sequence"/>
</dbReference>
<dbReference type="EMBL" id="JAMTCS010000020">
    <property type="protein sequence ID" value="MCP2267477.1"/>
    <property type="molecule type" value="Genomic_DNA"/>
</dbReference>
<reference evidence="2" key="1">
    <citation type="submission" date="2022-06" db="EMBL/GenBank/DDBJ databases">
        <title>Genomic Encyclopedia of Archaeal and Bacterial Type Strains, Phase II (KMG-II): from individual species to whole genera.</title>
        <authorList>
            <person name="Goeker M."/>
        </authorList>
    </citation>
    <scope>NUCLEOTIDE SEQUENCE</scope>
    <source>
        <strain evidence="2">DSM 26652</strain>
    </source>
</reference>
<dbReference type="InterPro" id="IPR014719">
    <property type="entry name" value="Ribosomal_bL12_C/ClpS-like"/>
</dbReference>
<organism evidence="2 3">
    <name type="scientific">Promicromonospora thailandica</name>
    <dbReference type="NCBI Taxonomy" id="765201"/>
    <lineage>
        <taxon>Bacteria</taxon>
        <taxon>Bacillati</taxon>
        <taxon>Actinomycetota</taxon>
        <taxon>Actinomycetes</taxon>
        <taxon>Micrococcales</taxon>
        <taxon>Promicromonosporaceae</taxon>
        <taxon>Promicromonospora</taxon>
    </lineage>
</organism>
<name>A0A9X2G8U2_9MICO</name>
<dbReference type="AlphaFoldDB" id="A0A9X2G8U2"/>
<feature type="transmembrane region" description="Helical" evidence="1">
    <location>
        <begin position="21"/>
        <end position="41"/>
    </location>
</feature>
<evidence type="ECO:0000313" key="2">
    <source>
        <dbReference type="EMBL" id="MCP2267477.1"/>
    </source>
</evidence>
<keyword evidence="1" id="KW-1133">Transmembrane helix</keyword>
<dbReference type="Gene3D" id="3.30.1390.10">
    <property type="match status" value="1"/>
</dbReference>
<keyword evidence="3" id="KW-1185">Reference proteome</keyword>
<comment type="caution">
    <text evidence="2">The sequence shown here is derived from an EMBL/GenBank/DDBJ whole genome shotgun (WGS) entry which is preliminary data.</text>
</comment>
<evidence type="ECO:0000313" key="3">
    <source>
        <dbReference type="Proteomes" id="UP001139493"/>
    </source>
</evidence>
<keyword evidence="1" id="KW-0472">Membrane</keyword>
<keyword evidence="1" id="KW-0812">Transmembrane</keyword>
<evidence type="ECO:0000256" key="1">
    <source>
        <dbReference type="SAM" id="Phobius"/>
    </source>
</evidence>
<protein>
    <recommendedName>
        <fullName evidence="4">Ribosomal L7/L12-like protein</fullName>
    </recommendedName>
</protein>
<evidence type="ECO:0008006" key="4">
    <source>
        <dbReference type="Google" id="ProtNLM"/>
    </source>
</evidence>
<gene>
    <name evidence="2" type="ORF">APR03_004857</name>
</gene>
<sequence length="118" mass="13110">MWCNAADGRSRYGSAMFPLEVIGIVIAFLLLLLFITVSGTMRANDRTVQRLERKLDIVIKHLGIAGPSAEGIAPDMLAEIDRCIWSDRRIEAIKLYREATGASLLDAKEWVDARAASY</sequence>